<dbReference type="InterPro" id="IPR029044">
    <property type="entry name" value="Nucleotide-diphossugar_trans"/>
</dbReference>
<dbReference type="RefSeq" id="WP_003435456.1">
    <property type="nucleotide sequence ID" value="NZ_APLF01000002.1"/>
</dbReference>
<dbReference type="CDD" id="cd00761">
    <property type="entry name" value="Glyco_tranf_GTA_type"/>
    <property type="match status" value="1"/>
</dbReference>
<dbReference type="STRING" id="1189619.pgond44_01683"/>
<accession>N1WZ54</accession>
<sequence>MIVKPTLEIMISTMNRSDLSFLEAMFPDMDLSSYSILIINQTKLNQDLVSTTEGIRVINSREFGLSKSRNLAIENAIGDILVVADDDIEYLPDFDKTILRAYKTYNQASLISFQFVDENDQLQKKYPKTEGYTTSTKRPLSSVEITFRRKDVKEKGIRMNENFGLGTTFPSAEEQIFKQSMLSEGLKVAFIAQTIVRHFGKTSGFNQSASGFIRAITAQKFLVYKNWTYLWLIKYVFFLYRHKYISFFEQPRAFKIGFKAINDIKSIEHES</sequence>
<proteinExistence type="predicted"/>
<evidence type="ECO:0000259" key="1">
    <source>
        <dbReference type="Pfam" id="PF00535"/>
    </source>
</evidence>
<dbReference type="AlphaFoldDB" id="N1WZ54"/>
<dbReference type="InterPro" id="IPR001173">
    <property type="entry name" value="Glyco_trans_2-like"/>
</dbReference>
<gene>
    <name evidence="2" type="ORF">pgond44_01683</name>
</gene>
<reference evidence="2 3" key="1">
    <citation type="journal article" date="2014" name="Genome Biol. Evol.">
        <title>Extensive gene acquisition in the extremely psychrophilic bacterial species Psychroflexus torquis and the link to sea-ice ecosystem specialism.</title>
        <authorList>
            <person name="Feng S."/>
            <person name="Powell S.M."/>
            <person name="Wilson R."/>
            <person name="Bowman J.P."/>
        </authorList>
    </citation>
    <scope>NUCLEOTIDE SEQUENCE [LARGE SCALE GENOMIC DNA]</scope>
    <source>
        <strain evidence="2 3">ACAM 44</strain>
    </source>
</reference>
<dbReference type="GO" id="GO:0016740">
    <property type="term" value="F:transferase activity"/>
    <property type="evidence" value="ECO:0007669"/>
    <property type="project" value="UniProtKB-KW"/>
</dbReference>
<comment type="caution">
    <text evidence="2">The sequence shown here is derived from an EMBL/GenBank/DDBJ whole genome shotgun (WGS) entry which is preliminary data.</text>
</comment>
<evidence type="ECO:0000313" key="3">
    <source>
        <dbReference type="Proteomes" id="UP000012317"/>
    </source>
</evidence>
<protein>
    <submittedName>
        <fullName evidence="2">Glycosyltransferase, group 2 family protein</fullName>
    </submittedName>
</protein>
<dbReference type="Proteomes" id="UP000012317">
    <property type="component" value="Unassembled WGS sequence"/>
</dbReference>
<feature type="domain" description="Glycosyltransferase 2-like" evidence="1">
    <location>
        <begin position="47"/>
        <end position="129"/>
    </location>
</feature>
<dbReference type="PATRIC" id="fig|1189619.4.peg.354"/>
<dbReference type="Gene3D" id="3.90.550.10">
    <property type="entry name" value="Spore Coat Polysaccharide Biosynthesis Protein SpsA, Chain A"/>
    <property type="match status" value="1"/>
</dbReference>
<dbReference type="EMBL" id="APLF01000002">
    <property type="protein sequence ID" value="EMY82369.1"/>
    <property type="molecule type" value="Genomic_DNA"/>
</dbReference>
<evidence type="ECO:0000313" key="2">
    <source>
        <dbReference type="EMBL" id="EMY82369.1"/>
    </source>
</evidence>
<dbReference type="Pfam" id="PF00535">
    <property type="entry name" value="Glycos_transf_2"/>
    <property type="match status" value="1"/>
</dbReference>
<keyword evidence="3" id="KW-1185">Reference proteome</keyword>
<dbReference type="SUPFAM" id="SSF53448">
    <property type="entry name" value="Nucleotide-diphospho-sugar transferases"/>
    <property type="match status" value="1"/>
</dbReference>
<dbReference type="eggNOG" id="COG1216">
    <property type="taxonomic scope" value="Bacteria"/>
</dbReference>
<name>N1WZ54_9FLAO</name>
<keyword evidence="2" id="KW-0808">Transferase</keyword>
<organism evidence="2 3">
    <name type="scientific">Psychroflexus gondwanensis ACAM 44</name>
    <dbReference type="NCBI Taxonomy" id="1189619"/>
    <lineage>
        <taxon>Bacteria</taxon>
        <taxon>Pseudomonadati</taxon>
        <taxon>Bacteroidota</taxon>
        <taxon>Flavobacteriia</taxon>
        <taxon>Flavobacteriales</taxon>
        <taxon>Flavobacteriaceae</taxon>
        <taxon>Psychroflexus</taxon>
    </lineage>
</organism>